<evidence type="ECO:0000313" key="7">
    <source>
        <dbReference type="EMBL" id="GFY77392.1"/>
    </source>
</evidence>
<dbReference type="InterPro" id="IPR000172">
    <property type="entry name" value="GMC_OxRdtase_N"/>
</dbReference>
<dbReference type="Proteomes" id="UP000886998">
    <property type="component" value="Unassembled WGS sequence"/>
</dbReference>
<evidence type="ECO:0000313" key="8">
    <source>
        <dbReference type="Proteomes" id="UP000886998"/>
    </source>
</evidence>
<proteinExistence type="inferred from homology"/>
<dbReference type="InterPro" id="IPR036188">
    <property type="entry name" value="FAD/NAD-bd_sf"/>
</dbReference>
<dbReference type="Gene3D" id="4.10.450.10">
    <property type="entry name" value="Glucose Oxidase, domain 2"/>
    <property type="match status" value="1"/>
</dbReference>
<dbReference type="GO" id="GO:0050660">
    <property type="term" value="F:flavin adenine dinucleotide binding"/>
    <property type="evidence" value="ECO:0007669"/>
    <property type="project" value="InterPro"/>
</dbReference>
<dbReference type="GO" id="GO:0016614">
    <property type="term" value="F:oxidoreductase activity, acting on CH-OH group of donors"/>
    <property type="evidence" value="ECO:0007669"/>
    <property type="project" value="InterPro"/>
</dbReference>
<evidence type="ECO:0000259" key="6">
    <source>
        <dbReference type="Pfam" id="PF00732"/>
    </source>
</evidence>
<comment type="caution">
    <text evidence="7">The sequence shown here is derived from an EMBL/GenBank/DDBJ whole genome shotgun (WGS) entry which is preliminary data.</text>
</comment>
<dbReference type="SUPFAM" id="SSF51905">
    <property type="entry name" value="FAD/NAD(P)-binding domain"/>
    <property type="match status" value="1"/>
</dbReference>
<dbReference type="InterPro" id="IPR012132">
    <property type="entry name" value="GMC_OxRdtase"/>
</dbReference>
<dbReference type="AlphaFoldDB" id="A0A8X7CU08"/>
<reference evidence="7" key="1">
    <citation type="submission" date="2020-08" db="EMBL/GenBank/DDBJ databases">
        <title>Multicomponent nature underlies the extraordinary mechanical properties of spider dragline silk.</title>
        <authorList>
            <person name="Kono N."/>
            <person name="Nakamura H."/>
            <person name="Mori M."/>
            <person name="Yoshida Y."/>
            <person name="Ohtoshi R."/>
            <person name="Malay A.D."/>
            <person name="Moran D.A.P."/>
            <person name="Tomita M."/>
            <person name="Numata K."/>
            <person name="Arakawa K."/>
        </authorList>
    </citation>
    <scope>NUCLEOTIDE SEQUENCE</scope>
</reference>
<evidence type="ECO:0000256" key="1">
    <source>
        <dbReference type="ARBA" id="ARBA00001974"/>
    </source>
</evidence>
<protein>
    <submittedName>
        <fullName evidence="7">Glucose dehydrogenase</fullName>
    </submittedName>
</protein>
<feature type="domain" description="Glucose-methanol-choline oxidoreductase N-terminal" evidence="6">
    <location>
        <begin position="28"/>
        <end position="139"/>
    </location>
</feature>
<dbReference type="EMBL" id="BMAV01022434">
    <property type="protein sequence ID" value="GFY77392.1"/>
    <property type="molecule type" value="Genomic_DNA"/>
</dbReference>
<dbReference type="Gene3D" id="3.30.560.10">
    <property type="entry name" value="Glucose Oxidase, domain 3"/>
    <property type="match status" value="1"/>
</dbReference>
<gene>
    <name evidence="7" type="primary">Gld</name>
    <name evidence="7" type="ORF">TNIN_169571</name>
</gene>
<evidence type="ECO:0000256" key="4">
    <source>
        <dbReference type="ARBA" id="ARBA00022827"/>
    </source>
</evidence>
<sequence>MPYQVPGIGGPGPFQNPPKIRPQKLKFFGEAKGKGYRIGDINGPDATGFYDFQATLRDGQRCSAAKAYLAPNDHKENLDIVSEAFVKKIIVDNFQAIGVVFDFEGQTREVRANKEVILSAGTVNTAQLLMLSGIGPRQELEKHNASSFKFLFIHMTYQ</sequence>
<dbReference type="Pfam" id="PF00732">
    <property type="entry name" value="GMC_oxred_N"/>
    <property type="match status" value="1"/>
</dbReference>
<keyword evidence="8" id="KW-1185">Reference proteome</keyword>
<name>A0A8X7CU08_9ARAC</name>
<keyword evidence="3" id="KW-0285">Flavoprotein</keyword>
<keyword evidence="5" id="KW-0560">Oxidoreductase</keyword>
<dbReference type="PANTHER" id="PTHR11552:SF186">
    <property type="entry name" value="GLUCOSE-METHANOL-CHOLINE OXIDOREDUCTASE N-TERMINAL DOMAIN-CONTAINING PROTEIN"/>
    <property type="match status" value="1"/>
</dbReference>
<organism evidence="7 8">
    <name type="scientific">Trichonephila inaurata madagascariensis</name>
    <dbReference type="NCBI Taxonomy" id="2747483"/>
    <lineage>
        <taxon>Eukaryota</taxon>
        <taxon>Metazoa</taxon>
        <taxon>Ecdysozoa</taxon>
        <taxon>Arthropoda</taxon>
        <taxon>Chelicerata</taxon>
        <taxon>Arachnida</taxon>
        <taxon>Araneae</taxon>
        <taxon>Araneomorphae</taxon>
        <taxon>Entelegynae</taxon>
        <taxon>Araneoidea</taxon>
        <taxon>Nephilidae</taxon>
        <taxon>Trichonephila</taxon>
        <taxon>Trichonephila inaurata</taxon>
    </lineage>
</organism>
<dbReference type="PANTHER" id="PTHR11552">
    <property type="entry name" value="GLUCOSE-METHANOL-CHOLINE GMC OXIDOREDUCTASE"/>
    <property type="match status" value="1"/>
</dbReference>
<comment type="similarity">
    <text evidence="2">Belongs to the GMC oxidoreductase family.</text>
</comment>
<dbReference type="InterPro" id="IPR027424">
    <property type="entry name" value="Glucose_Oxidase_domain_2"/>
</dbReference>
<keyword evidence="4" id="KW-0274">FAD</keyword>
<comment type="cofactor">
    <cofactor evidence="1">
        <name>FAD</name>
        <dbReference type="ChEBI" id="CHEBI:57692"/>
    </cofactor>
</comment>
<evidence type="ECO:0000256" key="3">
    <source>
        <dbReference type="ARBA" id="ARBA00022630"/>
    </source>
</evidence>
<dbReference type="Gene3D" id="3.50.50.60">
    <property type="entry name" value="FAD/NAD(P)-binding domain"/>
    <property type="match status" value="1"/>
</dbReference>
<dbReference type="OrthoDB" id="6435988at2759"/>
<evidence type="ECO:0000256" key="5">
    <source>
        <dbReference type="ARBA" id="ARBA00023002"/>
    </source>
</evidence>
<accession>A0A8X7CU08</accession>
<evidence type="ECO:0000256" key="2">
    <source>
        <dbReference type="ARBA" id="ARBA00010790"/>
    </source>
</evidence>